<organism evidence="1 2">
    <name type="scientific">Cannabis sativa</name>
    <name type="common">Hemp</name>
    <name type="synonym">Marijuana</name>
    <dbReference type="NCBI Taxonomy" id="3483"/>
    <lineage>
        <taxon>Eukaryota</taxon>
        <taxon>Viridiplantae</taxon>
        <taxon>Streptophyta</taxon>
        <taxon>Embryophyta</taxon>
        <taxon>Tracheophyta</taxon>
        <taxon>Spermatophyta</taxon>
        <taxon>Magnoliopsida</taxon>
        <taxon>eudicotyledons</taxon>
        <taxon>Gunneridae</taxon>
        <taxon>Pentapetalae</taxon>
        <taxon>rosids</taxon>
        <taxon>fabids</taxon>
        <taxon>Rosales</taxon>
        <taxon>Cannabaceae</taxon>
        <taxon>Cannabis</taxon>
    </lineage>
</organism>
<reference evidence="1" key="1">
    <citation type="submission" date="2021-03" db="UniProtKB">
        <authorList>
            <consortium name="EnsemblPlants"/>
        </authorList>
    </citation>
    <scope>IDENTIFICATION</scope>
</reference>
<dbReference type="EnsemblPlants" id="evm.model.ctgX2.19">
    <property type="protein sequence ID" value="cds.evm.model.ctgX2.19"/>
    <property type="gene ID" value="evm.TU.ctgX2.19"/>
</dbReference>
<keyword evidence="2" id="KW-1185">Reference proteome</keyword>
<proteinExistence type="predicted"/>
<name>A0A803QRV2_CANSA</name>
<dbReference type="AlphaFoldDB" id="A0A803QRV2"/>
<dbReference type="Proteomes" id="UP000596661">
    <property type="component" value="Unassembled WGS sequence"/>
</dbReference>
<evidence type="ECO:0000313" key="1">
    <source>
        <dbReference type="EnsemblPlants" id="cds.evm.model.ctgX2.19"/>
    </source>
</evidence>
<accession>A0A803QRV2</accession>
<dbReference type="Gramene" id="evm.model.ctgX2.19">
    <property type="protein sequence ID" value="cds.evm.model.ctgX2.19"/>
    <property type="gene ID" value="evm.TU.ctgX2.19"/>
</dbReference>
<sequence length="67" mass="7307">MSILIPSRDRTVPSRTKSQVVKGFKFEGSRSPRSRSERLIQIWVLNPSPGSVSGSLSRSKSAFSVGS</sequence>
<evidence type="ECO:0000313" key="2">
    <source>
        <dbReference type="Proteomes" id="UP000596661"/>
    </source>
</evidence>
<protein>
    <submittedName>
        <fullName evidence="1">Uncharacterized protein</fullName>
    </submittedName>
</protein>